<feature type="transmembrane region" description="Helical" evidence="1">
    <location>
        <begin position="833"/>
        <end position="851"/>
    </location>
</feature>
<dbReference type="EMBL" id="QDDL01000008">
    <property type="protein sequence ID" value="PVZ66285.1"/>
    <property type="molecule type" value="Genomic_DNA"/>
</dbReference>
<comment type="caution">
    <text evidence="2">The sequence shown here is derived from an EMBL/GenBank/DDBJ whole genome shotgun (WGS) entry which is preliminary data.</text>
</comment>
<feature type="transmembrane region" description="Helical" evidence="1">
    <location>
        <begin position="904"/>
        <end position="926"/>
    </location>
</feature>
<feature type="transmembrane region" description="Helical" evidence="1">
    <location>
        <begin position="693"/>
        <end position="713"/>
    </location>
</feature>
<feature type="transmembrane region" description="Helical" evidence="1">
    <location>
        <begin position="623"/>
        <end position="638"/>
    </location>
</feature>
<feature type="transmembrane region" description="Helical" evidence="1">
    <location>
        <begin position="209"/>
        <end position="232"/>
    </location>
</feature>
<dbReference type="Proteomes" id="UP000244906">
    <property type="component" value="Unassembled WGS sequence"/>
</dbReference>
<dbReference type="AlphaFoldDB" id="A0A2V1GX68"/>
<keyword evidence="1" id="KW-0472">Membrane</keyword>
<dbReference type="InterPro" id="IPR019286">
    <property type="entry name" value="DUF2339_TM"/>
</dbReference>
<feature type="transmembrane region" description="Helical" evidence="1">
    <location>
        <begin position="880"/>
        <end position="898"/>
    </location>
</feature>
<dbReference type="PANTHER" id="PTHR38434:SF1">
    <property type="entry name" value="BLL2549 PROTEIN"/>
    <property type="match status" value="1"/>
</dbReference>
<keyword evidence="3" id="KW-1185">Reference proteome</keyword>
<feature type="transmembrane region" description="Helical" evidence="1">
    <location>
        <begin position="284"/>
        <end position="302"/>
    </location>
</feature>
<feature type="transmembrane region" description="Helical" evidence="1">
    <location>
        <begin position="183"/>
        <end position="203"/>
    </location>
</feature>
<organism evidence="2 3">
    <name type="scientific">Pelagibaculum spongiae</name>
    <dbReference type="NCBI Taxonomy" id="2080658"/>
    <lineage>
        <taxon>Bacteria</taxon>
        <taxon>Pseudomonadati</taxon>
        <taxon>Pseudomonadota</taxon>
        <taxon>Gammaproteobacteria</taxon>
        <taxon>Oceanospirillales</taxon>
        <taxon>Pelagibaculum</taxon>
    </lineage>
</organism>
<protein>
    <recommendedName>
        <fullName evidence="4">DUF2339 domain-containing protein</fullName>
    </recommendedName>
</protein>
<feature type="transmembrane region" description="Helical" evidence="1">
    <location>
        <begin position="468"/>
        <end position="485"/>
    </location>
</feature>
<feature type="transmembrane region" description="Helical" evidence="1">
    <location>
        <begin position="579"/>
        <end position="602"/>
    </location>
</feature>
<feature type="transmembrane region" description="Helical" evidence="1">
    <location>
        <begin position="555"/>
        <end position="573"/>
    </location>
</feature>
<evidence type="ECO:0000313" key="3">
    <source>
        <dbReference type="Proteomes" id="UP000244906"/>
    </source>
</evidence>
<feature type="transmembrane region" description="Helical" evidence="1">
    <location>
        <begin position="338"/>
        <end position="357"/>
    </location>
</feature>
<keyword evidence="1" id="KW-1133">Transmembrane helix</keyword>
<feature type="transmembrane region" description="Helical" evidence="1">
    <location>
        <begin position="774"/>
        <end position="791"/>
    </location>
</feature>
<feature type="transmembrane region" description="Helical" evidence="1">
    <location>
        <begin position="122"/>
        <end position="143"/>
    </location>
</feature>
<feature type="transmembrane region" description="Helical" evidence="1">
    <location>
        <begin position="797"/>
        <end position="812"/>
    </location>
</feature>
<feature type="transmembrane region" description="Helical" evidence="1">
    <location>
        <begin position="237"/>
        <end position="254"/>
    </location>
</feature>
<evidence type="ECO:0000313" key="2">
    <source>
        <dbReference type="EMBL" id="PVZ66285.1"/>
    </source>
</evidence>
<accession>A0A2V1GX68</accession>
<evidence type="ECO:0000256" key="1">
    <source>
        <dbReference type="SAM" id="Phobius"/>
    </source>
</evidence>
<evidence type="ECO:0008006" key="4">
    <source>
        <dbReference type="Google" id="ProtNLM"/>
    </source>
</evidence>
<dbReference type="OrthoDB" id="6379269at2"/>
<reference evidence="2 3" key="1">
    <citation type="submission" date="2018-04" db="EMBL/GenBank/DDBJ databases">
        <title>Thalassorhabdus spongiae gen. nov., sp. nov., isolated from a marine sponge in South-West Iceland.</title>
        <authorList>
            <person name="Knobloch S."/>
            <person name="Daussin A."/>
            <person name="Johannsson R."/>
            <person name="Marteinsson V.T."/>
        </authorList>
    </citation>
    <scope>NUCLEOTIDE SEQUENCE [LARGE SCALE GENOMIC DNA]</scope>
    <source>
        <strain evidence="2 3">Hp12</strain>
    </source>
</reference>
<dbReference type="RefSeq" id="WP_116688206.1">
    <property type="nucleotide sequence ID" value="NZ_CAWNYD010000008.1"/>
</dbReference>
<feature type="transmembrane region" description="Helical" evidence="1">
    <location>
        <begin position="526"/>
        <end position="543"/>
    </location>
</feature>
<feature type="transmembrane region" description="Helical" evidence="1">
    <location>
        <begin position="644"/>
        <end position="660"/>
    </location>
</feature>
<feature type="transmembrane region" description="Helical" evidence="1">
    <location>
        <begin position="363"/>
        <end position="383"/>
    </location>
</feature>
<feature type="transmembrane region" description="Helical" evidence="1">
    <location>
        <begin position="260"/>
        <end position="277"/>
    </location>
</feature>
<feature type="transmembrane region" description="Helical" evidence="1">
    <location>
        <begin position="747"/>
        <end position="767"/>
    </location>
</feature>
<name>A0A2V1GX68_9GAMM</name>
<gene>
    <name evidence="2" type="ORF">DC094_16405</name>
</gene>
<dbReference type="Pfam" id="PF10101">
    <property type="entry name" value="DUF2339"/>
    <property type="match status" value="1"/>
</dbReference>
<feature type="transmembrane region" description="Helical" evidence="1">
    <location>
        <begin position="857"/>
        <end position="873"/>
    </location>
</feature>
<sequence>MNNNDIDALKSELSQIKAQFTDRIDRLETKINEFTEPDITSKTNLANNVASSAVTSVIDSNAPPSPLPNKARSATIASNPVEVEIPKEPSAFEMLFSTLMSTIFDWFTPVTKIYQSYKDRGMLGIFILTLAGIGLTLAGFGYLMQLLIDQLGAGAKSLLIFAGALSVIGIGIVLKKKTSFHEFAAAIVSLGLLLLYSTVYFAGSVYNTIPYTVVVMLYLLIALSSHAITLWLDTKTVAALGIAGIALMPIISNITVAQPSYYLVSLLFVTISSLIISYRYVGPWLANLSLAFVLMALEWVIGVNDTHLSALFINLFYLIFFSYVSFNIIKNSNTQQQSLLFLAALVGTNLLFLIQATSLFSDSVSVVFAANALITAATGYIFYKIKHALTHFIILVAAIWAAFAIVSAISQAYWGIAWAVEGLFLLYLGRRHTLPMVINQGQLLAAISLTYGAMALIPYFPLPALTSIDGWTLSISLALIMGIWLRLIDGSKPFDLFTMQKIKPLLQLLESVWLAVLLISSSDIWLGTWTAPLVLLLQFTLLLRATACKQASIEIFAALLVLVPVIYVLQIAVTTNSFHFYSLPVAAKCAVISVLTQLWLFAEYYRRFQPNSTMVKVAEGARIAFYLIIPICWFGSAIRHLEEYVLMVSWLPPMIALFFAQKIKHEFIVWQAKILVGLASALLILGLSFLPNFAGIITLGLFMICYGVAFLLNKHSANSMYRYVFICGLFALGLAWPVWLVNVNGDMVLAMLFAALYWGGLFNLVNIWSYAKRLTLAAHLISCGLILGSWLLLSDSLYYVLVPIIYIAAALYQKEQRFKFSMVGEFLGENSELSLHVIGVITYTCLLVTLTSYRMDILIAPVLAVHGALILFLKDRRLTTVKFSFGLIFLGIMKLALIDAENVLLWQKVMLFMGIGIFILAATFWYQKIIKRSVNDVAEDDAINS</sequence>
<dbReference type="PANTHER" id="PTHR38434">
    <property type="entry name" value="BLL2549 PROTEIN"/>
    <property type="match status" value="1"/>
</dbReference>
<feature type="transmembrane region" description="Helical" evidence="1">
    <location>
        <begin position="388"/>
        <end position="406"/>
    </location>
</feature>
<proteinExistence type="predicted"/>
<feature type="transmembrane region" description="Helical" evidence="1">
    <location>
        <begin position="308"/>
        <end position="326"/>
    </location>
</feature>
<feature type="transmembrane region" description="Helical" evidence="1">
    <location>
        <begin position="441"/>
        <end position="462"/>
    </location>
</feature>
<feature type="transmembrane region" description="Helical" evidence="1">
    <location>
        <begin position="720"/>
        <end position="741"/>
    </location>
</feature>
<feature type="transmembrane region" description="Helical" evidence="1">
    <location>
        <begin position="667"/>
        <end position="687"/>
    </location>
</feature>
<feature type="transmembrane region" description="Helical" evidence="1">
    <location>
        <begin position="155"/>
        <end position="174"/>
    </location>
</feature>
<keyword evidence="1" id="KW-0812">Transmembrane</keyword>